<dbReference type="Pfam" id="PF00704">
    <property type="entry name" value="Glyco_hydro_18"/>
    <property type="match status" value="1"/>
</dbReference>
<dbReference type="GO" id="GO:0006032">
    <property type="term" value="P:chitin catabolic process"/>
    <property type="evidence" value="ECO:0007669"/>
    <property type="project" value="TreeGrafter"/>
</dbReference>
<feature type="domain" description="GH18" evidence="5">
    <location>
        <begin position="237"/>
        <end position="604"/>
    </location>
</feature>
<feature type="compositionally biased region" description="Polar residues" evidence="4">
    <location>
        <begin position="33"/>
        <end position="49"/>
    </location>
</feature>
<dbReference type="PROSITE" id="PS50062">
    <property type="entry name" value="BCL2_FAMILY"/>
    <property type="match status" value="1"/>
</dbReference>
<dbReference type="InterPro" id="IPR011583">
    <property type="entry name" value="Chitinase_II/V-like_cat"/>
</dbReference>
<dbReference type="InterPro" id="IPR002475">
    <property type="entry name" value="Bcl2-like"/>
</dbReference>
<comment type="caution">
    <text evidence="6">The sequence shown here is derived from an EMBL/GenBank/DDBJ whole genome shotgun (WGS) entry which is preliminary data.</text>
</comment>
<dbReference type="InterPro" id="IPR001223">
    <property type="entry name" value="Glyco_hydro18_cat"/>
</dbReference>
<evidence type="ECO:0000313" key="6">
    <source>
        <dbReference type="EMBL" id="CAB3369646.1"/>
    </source>
</evidence>
<evidence type="ECO:0000256" key="3">
    <source>
        <dbReference type="ARBA" id="ARBA00023157"/>
    </source>
</evidence>
<evidence type="ECO:0000256" key="4">
    <source>
        <dbReference type="SAM" id="MobiDB-lite"/>
    </source>
</evidence>
<dbReference type="Pfam" id="PF00452">
    <property type="entry name" value="Bcl-2"/>
    <property type="match status" value="1"/>
</dbReference>
<comment type="similarity">
    <text evidence="1">Belongs to the Bcl-2 family.</text>
</comment>
<sequence>MPLITDKVIFSSWKNLCSPRLPLLYSDEHLVRPSTNSQSGVRNNQSSTPEDLARVSDQSRSLYLDFLQRQIREDEQQRSLNTSGYSYDPSDSDLSNLLRRFAQSEERQIIRQQANEVPLDSVSVENFTELLSGLFGEDGIVTYERVLVLFYFCFELCVRAIREYSSRYFHTVMDVCLRFVTGSLSIWVCAQGGWNAICNTVQHNQVLFHSMKCSLVSGILLLTVVIVLSVNAVQSKKVLMCYYSSWSYFRNGKGQFSVSNIDPYLCTHLIYAFIGVNNDGTVRVMDPYLDLEENNGLGNFKKFNELRKQNSELKTLVAIGGWNEGSTVFSNVVKDANLRSNFVDNLYNFVKRHDFSGLDLDWEYPAQRGGVPEDKQNFVYLVQELKQKFAPEGLLLTAAVHAAVGSVAISYDIPELVKNLDFINMMSYDYHGSWDSTTGINSPMYPSHIDSDLNLNIDATIQFWLNNGCPPEKLVLGAPTFGRTFNLANPNSPGLGAVAIGPGVPGPYTMESGFMAYFEICELQYPGLWSINWAAQQKVPFAFKSNLWVGYENPESMKIKAEYANTNNLGGVLAWGLETDDFFGSKECNEGKYPLITAMKNTLN</sequence>
<dbReference type="SUPFAM" id="SSF51445">
    <property type="entry name" value="(Trans)glycosidases"/>
    <property type="match status" value="1"/>
</dbReference>
<keyword evidence="7" id="KW-1185">Reference proteome</keyword>
<dbReference type="GO" id="GO:0008061">
    <property type="term" value="F:chitin binding"/>
    <property type="evidence" value="ECO:0007669"/>
    <property type="project" value="InterPro"/>
</dbReference>
<dbReference type="OrthoDB" id="73875at2759"/>
<feature type="region of interest" description="Disordered" evidence="4">
    <location>
        <begin position="33"/>
        <end position="56"/>
    </location>
</feature>
<dbReference type="PANTHER" id="PTHR11177:SF360">
    <property type="entry name" value="CHITINASE 4-RELATED"/>
    <property type="match status" value="1"/>
</dbReference>
<dbReference type="SUPFAM" id="SSF54556">
    <property type="entry name" value="Chitinase insertion domain"/>
    <property type="match status" value="1"/>
</dbReference>
<gene>
    <name evidence="6" type="ORF">CLODIP_2_CD02600</name>
</gene>
<dbReference type="GO" id="GO:0005975">
    <property type="term" value="P:carbohydrate metabolic process"/>
    <property type="evidence" value="ECO:0007669"/>
    <property type="project" value="InterPro"/>
</dbReference>
<dbReference type="FunFam" id="3.10.50.10:FF:000001">
    <property type="entry name" value="Chitinase 3-like 1"/>
    <property type="match status" value="1"/>
</dbReference>
<proteinExistence type="inferred from homology"/>
<protein>
    <recommendedName>
        <fullName evidence="5">GH18 domain-containing protein</fullName>
    </recommendedName>
</protein>
<dbReference type="GO" id="GO:0006915">
    <property type="term" value="P:apoptotic process"/>
    <property type="evidence" value="ECO:0007669"/>
    <property type="project" value="UniProtKB-KW"/>
</dbReference>
<dbReference type="Proteomes" id="UP000494165">
    <property type="component" value="Unassembled WGS sequence"/>
</dbReference>
<dbReference type="CDD" id="cd02872">
    <property type="entry name" value="GH18_chitolectin_chitotriosidase"/>
    <property type="match status" value="1"/>
</dbReference>
<dbReference type="SUPFAM" id="SSF56854">
    <property type="entry name" value="Bcl-2 inhibitors of programmed cell death"/>
    <property type="match status" value="1"/>
</dbReference>
<dbReference type="InterPro" id="IPR050314">
    <property type="entry name" value="Glycosyl_Hydrlase_18"/>
</dbReference>
<dbReference type="Gene3D" id="1.10.437.10">
    <property type="entry name" value="Blc2-like"/>
    <property type="match status" value="1"/>
</dbReference>
<dbReference type="GO" id="GO:0004568">
    <property type="term" value="F:chitinase activity"/>
    <property type="evidence" value="ECO:0007669"/>
    <property type="project" value="TreeGrafter"/>
</dbReference>
<evidence type="ECO:0000256" key="1">
    <source>
        <dbReference type="ARBA" id="ARBA00009458"/>
    </source>
</evidence>
<dbReference type="SMART" id="SM00636">
    <property type="entry name" value="Glyco_18"/>
    <property type="match status" value="1"/>
</dbReference>
<evidence type="ECO:0000256" key="2">
    <source>
        <dbReference type="ARBA" id="ARBA00022703"/>
    </source>
</evidence>
<dbReference type="Gene3D" id="3.20.20.80">
    <property type="entry name" value="Glycosidases"/>
    <property type="match status" value="1"/>
</dbReference>
<dbReference type="InterPro" id="IPR046371">
    <property type="entry name" value="Bcl-2_BH1-3"/>
</dbReference>
<dbReference type="PROSITE" id="PS51910">
    <property type="entry name" value="GH18_2"/>
    <property type="match status" value="1"/>
</dbReference>
<dbReference type="AlphaFoldDB" id="A0A8S1CD33"/>
<dbReference type="InterPro" id="IPR036834">
    <property type="entry name" value="Bcl-2-like_sf"/>
</dbReference>
<accession>A0A8S1CD33</accession>
<evidence type="ECO:0000259" key="5">
    <source>
        <dbReference type="PROSITE" id="PS51910"/>
    </source>
</evidence>
<dbReference type="InterPro" id="IPR029070">
    <property type="entry name" value="Chitinase_insertion_sf"/>
</dbReference>
<keyword evidence="2" id="KW-0053">Apoptosis</keyword>
<dbReference type="EMBL" id="CADEPI010000046">
    <property type="protein sequence ID" value="CAB3369646.1"/>
    <property type="molecule type" value="Genomic_DNA"/>
</dbReference>
<organism evidence="6 7">
    <name type="scientific">Cloeon dipterum</name>
    <dbReference type="NCBI Taxonomy" id="197152"/>
    <lineage>
        <taxon>Eukaryota</taxon>
        <taxon>Metazoa</taxon>
        <taxon>Ecdysozoa</taxon>
        <taxon>Arthropoda</taxon>
        <taxon>Hexapoda</taxon>
        <taxon>Insecta</taxon>
        <taxon>Pterygota</taxon>
        <taxon>Palaeoptera</taxon>
        <taxon>Ephemeroptera</taxon>
        <taxon>Pisciforma</taxon>
        <taxon>Baetidae</taxon>
        <taxon>Cloeon</taxon>
    </lineage>
</organism>
<dbReference type="PANTHER" id="PTHR11177">
    <property type="entry name" value="CHITINASE"/>
    <property type="match status" value="1"/>
</dbReference>
<name>A0A8S1CD33_9INSE</name>
<keyword evidence="3" id="KW-1015">Disulfide bond</keyword>
<reference evidence="6 7" key="1">
    <citation type="submission" date="2020-04" db="EMBL/GenBank/DDBJ databases">
        <authorList>
            <person name="Alioto T."/>
            <person name="Alioto T."/>
            <person name="Gomez Garrido J."/>
        </authorList>
    </citation>
    <scope>NUCLEOTIDE SEQUENCE [LARGE SCALE GENOMIC DNA]</scope>
</reference>
<evidence type="ECO:0000313" key="7">
    <source>
        <dbReference type="Proteomes" id="UP000494165"/>
    </source>
</evidence>
<dbReference type="GO" id="GO:0042981">
    <property type="term" value="P:regulation of apoptotic process"/>
    <property type="evidence" value="ECO:0007669"/>
    <property type="project" value="InterPro"/>
</dbReference>
<dbReference type="GO" id="GO:0005576">
    <property type="term" value="C:extracellular region"/>
    <property type="evidence" value="ECO:0007669"/>
    <property type="project" value="TreeGrafter"/>
</dbReference>
<dbReference type="InterPro" id="IPR017853">
    <property type="entry name" value="GH"/>
</dbReference>
<dbReference type="Gene3D" id="3.10.50.10">
    <property type="match status" value="1"/>
</dbReference>